<dbReference type="PANTHER" id="PTHR32410">
    <property type="entry name" value="CYSTEINE/HISTIDINE-RICH C1 DOMAIN FAMILY PROTEIN"/>
    <property type="match status" value="1"/>
</dbReference>
<sequence length="602" mass="69708">MEFVNHSHPLILNENFHGGEEDACYLCRERLRSTPLYSVYRCSSRDNTSGLADDAVNCVKLFVHKICAELPLKITDYFKHPQHPITLVRKIDLSRKHCSICFWALSHTIVYSCKSCDLTVCLRCATSPLIYHPSHNQHALALVQRQASFCCDACGMEASSWSSCKCNTCPFWIHTSCAILSSFKKFQFHIHPLLLAYSFPQQYLNFRQKCKICRCLIQPTRWFYYCAGCRFFVHLNCTDTALEMTMRSPESDDDMVYLPMSSESSVQSWRRLLISRVTSSHEEDKDVINHWSHDQHPLFLRKKFSTPPCTKAPAVNLNNADDDTIILCDGCTNAIDSSNTSYYECRLCNYFLHRCCAELPKQLQSPHLFYRRLLYDLSSNYLFRCGVCFLLKSGMRMSIRHYQLDIGCASLPKYIKHEAHSHPLTQVLGLSFSRCQACGLSYEEELNFDCTFCHRFKLCGTCALRPRKLEHRWDPHPLTLITNPENIIEDHPQDYNCEHCSDDIDTNYWFYHCGLCDLSCHMSCIKKFYRYSNIKFNTSGIKIEQRLHEHGLTLVLIKRKRRCGCCDCDFENAPMLQCTPCSFVICIFCVNPGLKLRYGSSL</sequence>
<proteinExistence type="predicted"/>
<keyword evidence="4" id="KW-1185">Reference proteome</keyword>
<feature type="domain" description="DC1" evidence="2">
    <location>
        <begin position="78"/>
        <end position="125"/>
    </location>
</feature>
<accession>A0AAF0WSB2</accession>
<keyword evidence="1" id="KW-0677">Repeat</keyword>
<evidence type="ECO:0000313" key="3">
    <source>
        <dbReference type="EMBL" id="WOG94446.1"/>
    </source>
</evidence>
<gene>
    <name evidence="3" type="ORF">DCAR_0313742</name>
</gene>
<feature type="domain" description="DC1" evidence="2">
    <location>
        <begin position="133"/>
        <end position="178"/>
    </location>
</feature>
<dbReference type="EMBL" id="CP093345">
    <property type="protein sequence ID" value="WOG94446.1"/>
    <property type="molecule type" value="Genomic_DNA"/>
</dbReference>
<dbReference type="PANTHER" id="PTHR32410:SF216">
    <property type="entry name" value="PHORBOL-ESTER_DAG-TYPE DOMAIN-CONTAINING PROTEIN"/>
    <property type="match status" value="1"/>
</dbReference>
<dbReference type="InterPro" id="IPR053192">
    <property type="entry name" value="Vacuole_Formation_Reg"/>
</dbReference>
<organism evidence="3 4">
    <name type="scientific">Daucus carota subsp. sativus</name>
    <name type="common">Carrot</name>
    <dbReference type="NCBI Taxonomy" id="79200"/>
    <lineage>
        <taxon>Eukaryota</taxon>
        <taxon>Viridiplantae</taxon>
        <taxon>Streptophyta</taxon>
        <taxon>Embryophyta</taxon>
        <taxon>Tracheophyta</taxon>
        <taxon>Spermatophyta</taxon>
        <taxon>Magnoliopsida</taxon>
        <taxon>eudicotyledons</taxon>
        <taxon>Gunneridae</taxon>
        <taxon>Pentapetalae</taxon>
        <taxon>asterids</taxon>
        <taxon>campanulids</taxon>
        <taxon>Apiales</taxon>
        <taxon>Apiaceae</taxon>
        <taxon>Apioideae</taxon>
        <taxon>Scandiceae</taxon>
        <taxon>Daucinae</taxon>
        <taxon>Daucus</taxon>
        <taxon>Daucus sect. Daucus</taxon>
    </lineage>
</organism>
<feature type="domain" description="DC1" evidence="2">
    <location>
        <begin position="188"/>
        <end position="237"/>
    </location>
</feature>
<reference evidence="3" key="2">
    <citation type="submission" date="2022-03" db="EMBL/GenBank/DDBJ databases">
        <title>Draft title - Genomic analysis of global carrot germplasm unveils the trajectory of domestication and the origin of high carotenoid orange carrot.</title>
        <authorList>
            <person name="Iorizzo M."/>
            <person name="Ellison S."/>
            <person name="Senalik D."/>
            <person name="Macko-Podgorni A."/>
            <person name="Grzebelus D."/>
            <person name="Bostan H."/>
            <person name="Rolling W."/>
            <person name="Curaba J."/>
            <person name="Simon P."/>
        </authorList>
    </citation>
    <scope>NUCLEOTIDE SEQUENCE</scope>
    <source>
        <tissue evidence="3">Leaf</tissue>
    </source>
</reference>
<dbReference type="InterPro" id="IPR046349">
    <property type="entry name" value="C1-like_sf"/>
</dbReference>
<evidence type="ECO:0000256" key="1">
    <source>
        <dbReference type="ARBA" id="ARBA00022737"/>
    </source>
</evidence>
<name>A0AAF0WSB2_DAUCS</name>
<feature type="domain" description="DC1" evidence="2">
    <location>
        <begin position="474"/>
        <end position="525"/>
    </location>
</feature>
<dbReference type="Pfam" id="PF03107">
    <property type="entry name" value="C1_2"/>
    <property type="match status" value="4"/>
</dbReference>
<dbReference type="SUPFAM" id="SSF57889">
    <property type="entry name" value="Cysteine-rich domain"/>
    <property type="match status" value="5"/>
</dbReference>
<dbReference type="Proteomes" id="UP000077755">
    <property type="component" value="Chromosome 3"/>
</dbReference>
<evidence type="ECO:0000259" key="2">
    <source>
        <dbReference type="Pfam" id="PF03107"/>
    </source>
</evidence>
<reference evidence="3" key="1">
    <citation type="journal article" date="2016" name="Nat. Genet.">
        <title>A high-quality carrot genome assembly provides new insights into carotenoid accumulation and asterid genome evolution.</title>
        <authorList>
            <person name="Iorizzo M."/>
            <person name="Ellison S."/>
            <person name="Senalik D."/>
            <person name="Zeng P."/>
            <person name="Satapoomin P."/>
            <person name="Huang J."/>
            <person name="Bowman M."/>
            <person name="Iovene M."/>
            <person name="Sanseverino W."/>
            <person name="Cavagnaro P."/>
            <person name="Yildiz M."/>
            <person name="Macko-Podgorni A."/>
            <person name="Moranska E."/>
            <person name="Grzebelus E."/>
            <person name="Grzebelus D."/>
            <person name="Ashrafi H."/>
            <person name="Zheng Z."/>
            <person name="Cheng S."/>
            <person name="Spooner D."/>
            <person name="Van Deynze A."/>
            <person name="Simon P."/>
        </authorList>
    </citation>
    <scope>NUCLEOTIDE SEQUENCE</scope>
    <source>
        <tissue evidence="3">Leaf</tissue>
    </source>
</reference>
<protein>
    <recommendedName>
        <fullName evidence="2">DC1 domain-containing protein</fullName>
    </recommendedName>
</protein>
<dbReference type="AlphaFoldDB" id="A0AAF0WSB2"/>
<evidence type="ECO:0000313" key="4">
    <source>
        <dbReference type="Proteomes" id="UP000077755"/>
    </source>
</evidence>
<dbReference type="InterPro" id="IPR004146">
    <property type="entry name" value="DC1"/>
</dbReference>